<dbReference type="EMBL" id="VSRR010003715">
    <property type="protein sequence ID" value="MPC37205.1"/>
    <property type="molecule type" value="Genomic_DNA"/>
</dbReference>
<name>A0A5B7EUV2_PORTR</name>
<comment type="caution">
    <text evidence="1">The sequence shown here is derived from an EMBL/GenBank/DDBJ whole genome shotgun (WGS) entry which is preliminary data.</text>
</comment>
<protein>
    <submittedName>
        <fullName evidence="1">Uncharacterized protein</fullName>
    </submittedName>
</protein>
<evidence type="ECO:0000313" key="2">
    <source>
        <dbReference type="Proteomes" id="UP000324222"/>
    </source>
</evidence>
<dbReference type="AlphaFoldDB" id="A0A5B7EUV2"/>
<reference evidence="1 2" key="1">
    <citation type="submission" date="2019-05" db="EMBL/GenBank/DDBJ databases">
        <title>Another draft genome of Portunus trituberculatus and its Hox gene families provides insights of decapod evolution.</title>
        <authorList>
            <person name="Jeong J.-H."/>
            <person name="Song I."/>
            <person name="Kim S."/>
            <person name="Choi T."/>
            <person name="Kim D."/>
            <person name="Ryu S."/>
            <person name="Kim W."/>
        </authorList>
    </citation>
    <scope>NUCLEOTIDE SEQUENCE [LARGE SCALE GENOMIC DNA]</scope>
    <source>
        <tissue evidence="1">Muscle</tissue>
    </source>
</reference>
<proteinExistence type="predicted"/>
<sequence length="137" mass="15054">MQSPTSLISLHNFCWKVITTYLHCTESSPSTTTPYMIHNAITIPYLAVSLSNGAGLVQSPQSQEEMGLSPKYQPSKHNWPQLDTVGGISAAMEPHTLAPVNEFLCSIKILPVLLPITAWHKLINDVSVMVMILDVPK</sequence>
<dbReference type="Proteomes" id="UP000324222">
    <property type="component" value="Unassembled WGS sequence"/>
</dbReference>
<gene>
    <name evidence="1" type="ORF">E2C01_030679</name>
</gene>
<evidence type="ECO:0000313" key="1">
    <source>
        <dbReference type="EMBL" id="MPC37205.1"/>
    </source>
</evidence>
<accession>A0A5B7EUV2</accession>
<keyword evidence="2" id="KW-1185">Reference proteome</keyword>
<organism evidence="1 2">
    <name type="scientific">Portunus trituberculatus</name>
    <name type="common">Swimming crab</name>
    <name type="synonym">Neptunus trituberculatus</name>
    <dbReference type="NCBI Taxonomy" id="210409"/>
    <lineage>
        <taxon>Eukaryota</taxon>
        <taxon>Metazoa</taxon>
        <taxon>Ecdysozoa</taxon>
        <taxon>Arthropoda</taxon>
        <taxon>Crustacea</taxon>
        <taxon>Multicrustacea</taxon>
        <taxon>Malacostraca</taxon>
        <taxon>Eumalacostraca</taxon>
        <taxon>Eucarida</taxon>
        <taxon>Decapoda</taxon>
        <taxon>Pleocyemata</taxon>
        <taxon>Brachyura</taxon>
        <taxon>Eubrachyura</taxon>
        <taxon>Portunoidea</taxon>
        <taxon>Portunidae</taxon>
        <taxon>Portuninae</taxon>
        <taxon>Portunus</taxon>
    </lineage>
</organism>